<accession>A0A519BE82</accession>
<dbReference type="EMBL" id="SGBC01000005">
    <property type="protein sequence ID" value="RZD15581.1"/>
    <property type="molecule type" value="Genomic_DNA"/>
</dbReference>
<dbReference type="InterPro" id="IPR011856">
    <property type="entry name" value="tRNA_endonuc-like_dom_sf"/>
</dbReference>
<organism evidence="1 2">
    <name type="scientific">Acididesulfobacter guangdongensis</name>
    <dbReference type="NCBI Taxonomy" id="2597225"/>
    <lineage>
        <taxon>Bacteria</taxon>
        <taxon>Deltaproteobacteria</taxon>
        <taxon>Candidatus Acidulodesulfobacterales</taxon>
        <taxon>Candidatus Acididesulfobacter</taxon>
    </lineage>
</organism>
<dbReference type="GO" id="GO:0003676">
    <property type="term" value="F:nucleic acid binding"/>
    <property type="evidence" value="ECO:0007669"/>
    <property type="project" value="InterPro"/>
</dbReference>
<sequence length="257" mass="30497">MDDVLASNPSAFKMLRAFWKVSFIKFDDEENQALKNIILKFNQSCLQEHTSDCIYTTNYKYFHQEIDNKVKNNDYILNLSTILSCNDEDGRLTHEMALEAGILYQLSYRYPKTIDILGEWDYLSHQVVASPFKPIDYMDKMDIFGLKFITGFAPMKSKYVVIELKKDSGYNQDIEQLMKYVDWVKDEYCHGDYSMIESFLIAFDFPENINEYKNNYAVRNYIIGRRPAKSSKWNNLNIVKYKYNKELNEIEFIKFNE</sequence>
<protein>
    <submittedName>
        <fullName evidence="1">Uncharacterized protein</fullName>
    </submittedName>
</protein>
<evidence type="ECO:0000313" key="1">
    <source>
        <dbReference type="EMBL" id="RZD15581.1"/>
    </source>
</evidence>
<comment type="caution">
    <text evidence="1">The sequence shown here is derived from an EMBL/GenBank/DDBJ whole genome shotgun (WGS) entry which is preliminary data.</text>
</comment>
<evidence type="ECO:0000313" key="2">
    <source>
        <dbReference type="Proteomes" id="UP000316562"/>
    </source>
</evidence>
<reference evidence="1 2" key="1">
    <citation type="journal article" date="2019" name="ISME J.">
        <title>Insights into ecological role of a new deltaproteobacterial order Candidatus Acidulodesulfobacterales by metagenomics and metatranscriptomics.</title>
        <authorList>
            <person name="Tan S."/>
            <person name="Liu J."/>
            <person name="Fang Y."/>
            <person name="Hedlund B.P."/>
            <person name="Lian Z.H."/>
            <person name="Huang L.Y."/>
            <person name="Li J.T."/>
            <person name="Huang L.N."/>
            <person name="Li W.J."/>
            <person name="Jiang H.C."/>
            <person name="Dong H.L."/>
            <person name="Shu W.S."/>
        </authorList>
    </citation>
    <scope>NUCLEOTIDE SEQUENCE [LARGE SCALE GENOMIC DNA]</scope>
    <source>
        <strain evidence="1">AP2</strain>
    </source>
</reference>
<gene>
    <name evidence="1" type="ORF">EVJ46_09965</name>
</gene>
<dbReference type="Proteomes" id="UP000316562">
    <property type="component" value="Unassembled WGS sequence"/>
</dbReference>
<dbReference type="AlphaFoldDB" id="A0A519BE82"/>
<dbReference type="Gene3D" id="3.40.1350.10">
    <property type="match status" value="1"/>
</dbReference>
<proteinExistence type="predicted"/>
<name>A0A519BE82_ACIG2</name>